<organism evidence="2">
    <name type="scientific">Salix viminalis</name>
    <name type="common">Common osier</name>
    <name type="synonym">Basket willow</name>
    <dbReference type="NCBI Taxonomy" id="40686"/>
    <lineage>
        <taxon>Eukaryota</taxon>
        <taxon>Viridiplantae</taxon>
        <taxon>Streptophyta</taxon>
        <taxon>Embryophyta</taxon>
        <taxon>Tracheophyta</taxon>
        <taxon>Spermatophyta</taxon>
        <taxon>Magnoliopsida</taxon>
        <taxon>eudicotyledons</taxon>
        <taxon>Gunneridae</taxon>
        <taxon>Pentapetalae</taxon>
        <taxon>rosids</taxon>
        <taxon>fabids</taxon>
        <taxon>Malpighiales</taxon>
        <taxon>Salicaceae</taxon>
        <taxon>Saliceae</taxon>
        <taxon>Salix</taxon>
    </lineage>
</organism>
<protein>
    <submittedName>
        <fullName evidence="2">Uncharacterized protein</fullName>
    </submittedName>
</protein>
<evidence type="ECO:0000313" key="2">
    <source>
        <dbReference type="EMBL" id="VFU30135.1"/>
    </source>
</evidence>
<feature type="region of interest" description="Disordered" evidence="1">
    <location>
        <begin position="72"/>
        <end position="98"/>
    </location>
</feature>
<evidence type="ECO:0000256" key="1">
    <source>
        <dbReference type="SAM" id="MobiDB-lite"/>
    </source>
</evidence>
<proteinExistence type="predicted"/>
<dbReference type="AlphaFoldDB" id="A0A6N2KU16"/>
<sequence length="192" mass="21272">MPYVQQFEIECPLSENPIQIGVEYEWKPSRCEKCKVYGHSCPQPKVPVPPPAILHPPDHPTQTIEPLHHPILNSPLPGHLDQNNQLAKSAKGKGHSDQDIQVTTVLPATPHQEGQYCLQRQTDVIANVSPRPSHSSPPTNGPSHTNPQIQPTQMGHIEPPANCQPPTTTGLLNQQTPSPKTERKKRRGRKGR</sequence>
<feature type="compositionally biased region" description="Polar residues" evidence="1">
    <location>
        <begin position="128"/>
        <end position="153"/>
    </location>
</feature>
<accession>A0A6N2KU16</accession>
<name>A0A6N2KU16_SALVM</name>
<gene>
    <name evidence="2" type="ORF">SVIM_LOCUS114003</name>
</gene>
<feature type="compositionally biased region" description="Basic residues" evidence="1">
    <location>
        <begin position="182"/>
        <end position="192"/>
    </location>
</feature>
<feature type="region of interest" description="Disordered" evidence="1">
    <location>
        <begin position="128"/>
        <end position="192"/>
    </location>
</feature>
<reference evidence="2" key="1">
    <citation type="submission" date="2019-03" db="EMBL/GenBank/DDBJ databases">
        <authorList>
            <person name="Mank J."/>
            <person name="Almeida P."/>
        </authorList>
    </citation>
    <scope>NUCLEOTIDE SEQUENCE</scope>
    <source>
        <strain evidence="2">78183</strain>
    </source>
</reference>
<dbReference type="EMBL" id="CAADRP010000571">
    <property type="protein sequence ID" value="VFU30135.1"/>
    <property type="molecule type" value="Genomic_DNA"/>
</dbReference>
<feature type="compositionally biased region" description="Polar residues" evidence="1">
    <location>
        <begin position="164"/>
        <end position="179"/>
    </location>
</feature>